<proteinExistence type="predicted"/>
<dbReference type="RefSeq" id="WP_022068834.1">
    <property type="nucleotide sequence ID" value="NZ_BAABXP010000005.1"/>
</dbReference>
<evidence type="ECO:0000313" key="1">
    <source>
        <dbReference type="EMBL" id="MET3750536.1"/>
    </source>
</evidence>
<dbReference type="NCBIfam" id="TIGR04223">
    <property type="entry name" value="quorum_AgrD"/>
    <property type="match status" value="1"/>
</dbReference>
<dbReference type="EMBL" id="JBEPMJ010000011">
    <property type="protein sequence ID" value="MET3750536.1"/>
    <property type="molecule type" value="Genomic_DNA"/>
</dbReference>
<comment type="caution">
    <text evidence="1">The sequence shown here is derived from an EMBL/GenBank/DDBJ whole genome shotgun (WGS) entry which is preliminary data.</text>
</comment>
<organism evidence="1 2">
    <name type="scientific">Blautia caecimuris</name>
    <dbReference type="NCBI Taxonomy" id="1796615"/>
    <lineage>
        <taxon>Bacteria</taxon>
        <taxon>Bacillati</taxon>
        <taxon>Bacillota</taxon>
        <taxon>Clostridia</taxon>
        <taxon>Lachnospirales</taxon>
        <taxon>Lachnospiraceae</taxon>
        <taxon>Blautia</taxon>
    </lineage>
</organism>
<protein>
    <submittedName>
        <fullName evidence="1">Cyclic lactone autoinducer peptide</fullName>
    </submittedName>
</protein>
<keyword evidence="2" id="KW-1185">Reference proteome</keyword>
<name>A0ABV2M2C6_9FIRM</name>
<gene>
    <name evidence="1" type="ORF">ABID24_001788</name>
</gene>
<evidence type="ECO:0000313" key="2">
    <source>
        <dbReference type="Proteomes" id="UP001549106"/>
    </source>
</evidence>
<sequence>MDKRTSTNGNKVLRYIAKRIAVRDANTTCPFLGYQPELPQTVKQLNKMNERGKDE</sequence>
<reference evidence="1 2" key="1">
    <citation type="submission" date="2024-06" db="EMBL/GenBank/DDBJ databases">
        <title>Genomic Encyclopedia of Type Strains, Phase IV (KMG-IV): sequencing the most valuable type-strain genomes for metagenomic binning, comparative biology and taxonomic classification.</title>
        <authorList>
            <person name="Goeker M."/>
        </authorList>
    </citation>
    <scope>NUCLEOTIDE SEQUENCE [LARGE SCALE GENOMIC DNA]</scope>
    <source>
        <strain evidence="1 2">DSM 29492</strain>
    </source>
</reference>
<dbReference type="Proteomes" id="UP001549106">
    <property type="component" value="Unassembled WGS sequence"/>
</dbReference>
<accession>A0ABV2M2C6</accession>
<dbReference type="InterPro" id="IPR009229">
    <property type="entry name" value="AgrD"/>
</dbReference>